<protein>
    <submittedName>
        <fullName evidence="1">Uncharacterized protein</fullName>
    </submittedName>
</protein>
<dbReference type="AlphaFoldDB" id="A0A397SXQ7"/>
<organism evidence="1 2">
    <name type="scientific">Glomus cerebriforme</name>
    <dbReference type="NCBI Taxonomy" id="658196"/>
    <lineage>
        <taxon>Eukaryota</taxon>
        <taxon>Fungi</taxon>
        <taxon>Fungi incertae sedis</taxon>
        <taxon>Mucoromycota</taxon>
        <taxon>Glomeromycotina</taxon>
        <taxon>Glomeromycetes</taxon>
        <taxon>Glomerales</taxon>
        <taxon>Glomeraceae</taxon>
        <taxon>Glomus</taxon>
    </lineage>
</organism>
<dbReference type="EMBL" id="QKYT01000256">
    <property type="protein sequence ID" value="RIA88597.1"/>
    <property type="molecule type" value="Genomic_DNA"/>
</dbReference>
<name>A0A397SXQ7_9GLOM</name>
<gene>
    <name evidence="1" type="ORF">C1645_826117</name>
</gene>
<dbReference type="GO" id="GO:0003676">
    <property type="term" value="F:nucleic acid binding"/>
    <property type="evidence" value="ECO:0007669"/>
    <property type="project" value="InterPro"/>
</dbReference>
<dbReference type="STRING" id="658196.A0A397SXQ7"/>
<dbReference type="InterPro" id="IPR036397">
    <property type="entry name" value="RNaseH_sf"/>
</dbReference>
<sequence length="79" mass="9323">MSLNPSTIDVRPCFMKFYPKVEKSSLAYYLKECELDNKLDMPFHHMFKYYERALKETNATTAKQIREVAEYCIIDAISC</sequence>
<keyword evidence="2" id="KW-1185">Reference proteome</keyword>
<comment type="caution">
    <text evidence="1">The sequence shown here is derived from an EMBL/GenBank/DDBJ whole genome shotgun (WGS) entry which is preliminary data.</text>
</comment>
<evidence type="ECO:0000313" key="1">
    <source>
        <dbReference type="EMBL" id="RIA88597.1"/>
    </source>
</evidence>
<dbReference type="Proteomes" id="UP000265703">
    <property type="component" value="Unassembled WGS sequence"/>
</dbReference>
<dbReference type="SUPFAM" id="SSF53098">
    <property type="entry name" value="Ribonuclease H-like"/>
    <property type="match status" value="1"/>
</dbReference>
<dbReference type="OrthoDB" id="2445761at2759"/>
<dbReference type="InterPro" id="IPR012337">
    <property type="entry name" value="RNaseH-like_sf"/>
</dbReference>
<accession>A0A397SXQ7</accession>
<dbReference type="Gene3D" id="3.30.420.10">
    <property type="entry name" value="Ribonuclease H-like superfamily/Ribonuclease H"/>
    <property type="match status" value="1"/>
</dbReference>
<evidence type="ECO:0000313" key="2">
    <source>
        <dbReference type="Proteomes" id="UP000265703"/>
    </source>
</evidence>
<proteinExistence type="predicted"/>
<reference evidence="1 2" key="1">
    <citation type="submission" date="2018-06" db="EMBL/GenBank/DDBJ databases">
        <title>Comparative genomics reveals the genomic features of Rhizophagus irregularis, R. cerebriforme, R. diaphanum and Gigaspora rosea, and their symbiotic lifestyle signature.</title>
        <authorList>
            <person name="Morin E."/>
            <person name="San Clemente H."/>
            <person name="Chen E.C.H."/>
            <person name="De La Providencia I."/>
            <person name="Hainaut M."/>
            <person name="Kuo A."/>
            <person name="Kohler A."/>
            <person name="Murat C."/>
            <person name="Tang N."/>
            <person name="Roy S."/>
            <person name="Loubradou J."/>
            <person name="Henrissat B."/>
            <person name="Grigoriev I.V."/>
            <person name="Corradi N."/>
            <person name="Roux C."/>
            <person name="Martin F.M."/>
        </authorList>
    </citation>
    <scope>NUCLEOTIDE SEQUENCE [LARGE SCALE GENOMIC DNA]</scope>
    <source>
        <strain evidence="1 2">DAOM 227022</strain>
    </source>
</reference>